<dbReference type="InterPro" id="IPR002347">
    <property type="entry name" value="SDR_fam"/>
</dbReference>
<dbReference type="CDD" id="cd08939">
    <property type="entry name" value="KDSR-like_SDR_c"/>
    <property type="match status" value="1"/>
</dbReference>
<dbReference type="Gene3D" id="3.40.50.720">
    <property type="entry name" value="NAD(P)-binding Rossmann-like Domain"/>
    <property type="match status" value="1"/>
</dbReference>
<keyword evidence="14" id="KW-1185">Reference proteome</keyword>
<dbReference type="AlphaFoldDB" id="A0AAF0E418"/>
<evidence type="ECO:0000256" key="5">
    <source>
        <dbReference type="ARBA" id="ARBA00022857"/>
    </source>
</evidence>
<evidence type="ECO:0000256" key="7">
    <source>
        <dbReference type="ARBA" id="ARBA00023002"/>
    </source>
</evidence>
<evidence type="ECO:0000256" key="6">
    <source>
        <dbReference type="ARBA" id="ARBA00022919"/>
    </source>
</evidence>
<keyword evidence="5" id="KW-0521">NADP</keyword>
<dbReference type="PANTHER" id="PTHR43550">
    <property type="entry name" value="3-KETODIHYDROSPHINGOSINE REDUCTASE"/>
    <property type="match status" value="1"/>
</dbReference>
<comment type="function">
    <text evidence="10">Catalyzes the reduction of 3'-oxosphinganine (3-ketodihydrosphingosine/KDS) to sphinganine (dihydrosphingosine/DHS), the second step of de novo sphingolipid biosynthesis.</text>
</comment>
<name>A0AAF0E418_9BASI</name>
<comment type="pathway">
    <text evidence="3">Sphingolipid metabolism.</text>
</comment>
<feature type="signal peptide" evidence="12">
    <location>
        <begin position="1"/>
        <end position="20"/>
    </location>
</feature>
<keyword evidence="8" id="KW-0443">Lipid metabolism</keyword>
<protein>
    <recommendedName>
        <fullName evidence="9">3-dehydrosphinganine reductase</fullName>
        <ecNumber evidence="9">1.1.1.102</ecNumber>
    </recommendedName>
</protein>
<proteinExistence type="predicted"/>
<sequence length="324" mass="35452">MWVPILLAVVAVCAVQMVWRRHSWNVKGQNALVTGGSQGLGLALAKLLAQRGAHVVICSRSEAKLKAALTEIEKFRSFKEQKLDYVVADVSTFEGAANAVAQCPFVVSAVFCCAGGAKPGYFLEQSEADFQQGMKLDYWTALATAHAVAASMKQHGVHGKIVFVSSVLGFMGMVGYAQYSPMKYAIRGLAECLRMELQLYGIQVHSYFPATILSPGFEEENKTKPSLTKEIEGTDEGQTPEQCAVHLLRGIEQNYFSVTDCLIGSFMRIASGGCAPGQSCLTDSLFLLPARVRMKRLTVQWALVAWRRFVADRTVMKVSVSSDY</sequence>
<evidence type="ECO:0000256" key="11">
    <source>
        <dbReference type="ARBA" id="ARBA00048930"/>
    </source>
</evidence>
<reference evidence="13" key="1">
    <citation type="submission" date="2023-03" db="EMBL/GenBank/DDBJ databases">
        <title>Mating type loci evolution in Malassezia.</title>
        <authorList>
            <person name="Coelho M.A."/>
        </authorList>
    </citation>
    <scope>NUCLEOTIDE SEQUENCE</scope>
    <source>
        <strain evidence="13">CBS 10434</strain>
    </source>
</reference>
<dbReference type="PRINTS" id="PR00081">
    <property type="entry name" value="GDHRDH"/>
</dbReference>
<dbReference type="PANTHER" id="PTHR43550:SF3">
    <property type="entry name" value="3-KETODIHYDROSPHINGOSINE REDUCTASE"/>
    <property type="match status" value="1"/>
</dbReference>
<dbReference type="GO" id="GO:0005789">
    <property type="term" value="C:endoplasmic reticulum membrane"/>
    <property type="evidence" value="ECO:0007669"/>
    <property type="project" value="TreeGrafter"/>
</dbReference>
<dbReference type="SUPFAM" id="SSF51735">
    <property type="entry name" value="NAD(P)-binding Rossmann-fold domains"/>
    <property type="match status" value="1"/>
</dbReference>
<evidence type="ECO:0000313" key="13">
    <source>
        <dbReference type="EMBL" id="WFD18515.1"/>
    </source>
</evidence>
<dbReference type="Proteomes" id="UP001220961">
    <property type="component" value="Chromosome 2"/>
</dbReference>
<keyword evidence="6" id="KW-0746">Sphingolipid metabolism</keyword>
<keyword evidence="4" id="KW-0256">Endoplasmic reticulum</keyword>
<evidence type="ECO:0000256" key="1">
    <source>
        <dbReference type="ARBA" id="ARBA00004240"/>
    </source>
</evidence>
<feature type="chain" id="PRO_5042105445" description="3-dehydrosphinganine reductase" evidence="12">
    <location>
        <begin position="21"/>
        <end position="324"/>
    </location>
</feature>
<gene>
    <name evidence="13" type="ORF">MCAP1_000719</name>
</gene>
<evidence type="ECO:0000256" key="4">
    <source>
        <dbReference type="ARBA" id="ARBA00022824"/>
    </source>
</evidence>
<comment type="subcellular location">
    <subcellularLocation>
        <location evidence="1">Endoplasmic reticulum</location>
    </subcellularLocation>
</comment>
<comment type="catalytic activity">
    <reaction evidence="11">
        <text>sphinganine + NADP(+) = 3-oxosphinganine + NADPH + H(+)</text>
        <dbReference type="Rhea" id="RHEA:22640"/>
        <dbReference type="ChEBI" id="CHEBI:15378"/>
        <dbReference type="ChEBI" id="CHEBI:57783"/>
        <dbReference type="ChEBI" id="CHEBI:57817"/>
        <dbReference type="ChEBI" id="CHEBI:58299"/>
        <dbReference type="ChEBI" id="CHEBI:58349"/>
        <dbReference type="EC" id="1.1.1.102"/>
    </reaction>
    <physiologicalReaction direction="right-to-left" evidence="11">
        <dbReference type="Rhea" id="RHEA:22642"/>
    </physiologicalReaction>
</comment>
<evidence type="ECO:0000256" key="9">
    <source>
        <dbReference type="ARBA" id="ARBA00026112"/>
    </source>
</evidence>
<dbReference type="InterPro" id="IPR036291">
    <property type="entry name" value="NAD(P)-bd_dom_sf"/>
</dbReference>
<evidence type="ECO:0000256" key="8">
    <source>
        <dbReference type="ARBA" id="ARBA00023098"/>
    </source>
</evidence>
<keyword evidence="12" id="KW-0732">Signal</keyword>
<accession>A0AAF0E418</accession>
<dbReference type="EMBL" id="CP119909">
    <property type="protein sequence ID" value="WFD18515.1"/>
    <property type="molecule type" value="Genomic_DNA"/>
</dbReference>
<keyword evidence="7" id="KW-0560">Oxidoreductase</keyword>
<dbReference type="EC" id="1.1.1.102" evidence="9"/>
<evidence type="ECO:0000313" key="14">
    <source>
        <dbReference type="Proteomes" id="UP001220961"/>
    </source>
</evidence>
<evidence type="ECO:0000256" key="2">
    <source>
        <dbReference type="ARBA" id="ARBA00004760"/>
    </source>
</evidence>
<dbReference type="Pfam" id="PF00106">
    <property type="entry name" value="adh_short"/>
    <property type="match status" value="1"/>
</dbReference>
<dbReference type="FunFam" id="3.40.50.720:FF:000468">
    <property type="entry name" value="Short-chain dehydrogenase, putative"/>
    <property type="match status" value="1"/>
</dbReference>
<dbReference type="InterPro" id="IPR045022">
    <property type="entry name" value="KDSR-like"/>
</dbReference>
<evidence type="ECO:0000256" key="3">
    <source>
        <dbReference type="ARBA" id="ARBA00004991"/>
    </source>
</evidence>
<organism evidence="13 14">
    <name type="scientific">Malassezia caprae</name>
    <dbReference type="NCBI Taxonomy" id="1381934"/>
    <lineage>
        <taxon>Eukaryota</taxon>
        <taxon>Fungi</taxon>
        <taxon>Dikarya</taxon>
        <taxon>Basidiomycota</taxon>
        <taxon>Ustilaginomycotina</taxon>
        <taxon>Malasseziomycetes</taxon>
        <taxon>Malasseziales</taxon>
        <taxon>Malasseziaceae</taxon>
        <taxon>Malassezia</taxon>
    </lineage>
</organism>
<evidence type="ECO:0000256" key="12">
    <source>
        <dbReference type="SAM" id="SignalP"/>
    </source>
</evidence>
<dbReference type="GO" id="GO:0047560">
    <property type="term" value="F:3-dehydrosphinganine reductase activity"/>
    <property type="evidence" value="ECO:0007669"/>
    <property type="project" value="UniProtKB-EC"/>
</dbReference>
<evidence type="ECO:0000256" key="10">
    <source>
        <dbReference type="ARBA" id="ARBA00044737"/>
    </source>
</evidence>
<dbReference type="GO" id="GO:0030148">
    <property type="term" value="P:sphingolipid biosynthetic process"/>
    <property type="evidence" value="ECO:0007669"/>
    <property type="project" value="InterPro"/>
</dbReference>
<dbReference type="GO" id="GO:0006666">
    <property type="term" value="P:3-keto-sphinganine metabolic process"/>
    <property type="evidence" value="ECO:0007669"/>
    <property type="project" value="InterPro"/>
</dbReference>
<comment type="pathway">
    <text evidence="2">Lipid metabolism; sphingolipid metabolism.</text>
</comment>